<evidence type="ECO:0000256" key="5">
    <source>
        <dbReference type="SAM" id="Phobius"/>
    </source>
</evidence>
<dbReference type="GO" id="GO:0006020">
    <property type="term" value="P:inositol metabolic process"/>
    <property type="evidence" value="ECO:0007669"/>
    <property type="project" value="TreeGrafter"/>
</dbReference>
<dbReference type="InterPro" id="IPR020583">
    <property type="entry name" value="Inositol_monoP_metal-BS"/>
</dbReference>
<dbReference type="GO" id="GO:0007165">
    <property type="term" value="P:signal transduction"/>
    <property type="evidence" value="ECO:0007669"/>
    <property type="project" value="TreeGrafter"/>
</dbReference>
<feature type="binding site" evidence="4">
    <location>
        <position position="82"/>
    </location>
    <ligand>
        <name>Mg(2+)</name>
        <dbReference type="ChEBI" id="CHEBI:18420"/>
        <label>1</label>
        <note>catalytic</note>
    </ligand>
</feature>
<reference evidence="6 7" key="1">
    <citation type="submission" date="2017-09" db="EMBL/GenBank/DDBJ databases">
        <title>Depth-based differentiation of microbial function through sediment-hosted aquifers and enrichment of novel symbionts in the deep terrestrial subsurface.</title>
        <authorList>
            <person name="Probst A.J."/>
            <person name="Ladd B."/>
            <person name="Jarett J.K."/>
            <person name="Geller-Mcgrath D.E."/>
            <person name="Sieber C.M."/>
            <person name="Emerson J.B."/>
            <person name="Anantharaman K."/>
            <person name="Thomas B.C."/>
            <person name="Malmstrom R."/>
            <person name="Stieglmeier M."/>
            <person name="Klingl A."/>
            <person name="Woyke T."/>
            <person name="Ryan C.M."/>
            <person name="Banfield J.F."/>
        </authorList>
    </citation>
    <scope>NUCLEOTIDE SEQUENCE [LARGE SCALE GENOMIC DNA]</scope>
    <source>
        <strain evidence="6">CG11_big_fil_rev_8_21_14_0_20_39_34</strain>
    </source>
</reference>
<dbReference type="EMBL" id="PCWN01000007">
    <property type="protein sequence ID" value="PIR04082.1"/>
    <property type="molecule type" value="Genomic_DNA"/>
</dbReference>
<keyword evidence="5" id="KW-0472">Membrane</keyword>
<evidence type="ECO:0000313" key="6">
    <source>
        <dbReference type="EMBL" id="PIR04082.1"/>
    </source>
</evidence>
<keyword evidence="2" id="KW-0378">Hydrolase</keyword>
<feature type="transmembrane region" description="Helical" evidence="5">
    <location>
        <begin position="94"/>
        <end position="112"/>
    </location>
</feature>
<keyword evidence="3 4" id="KW-0460">Magnesium</keyword>
<dbReference type="PANTHER" id="PTHR20854">
    <property type="entry name" value="INOSITOL MONOPHOSPHATASE"/>
    <property type="match status" value="1"/>
</dbReference>
<sequence length="135" mass="15172">MDTLEIFIQKLVRDAGEVTRKYFGTKLVVTTKTSKSDLLTQADLATNDFIVSTIQKEFPDHGIISEEMDEYQADAEYVWIVDPIDGTFNFSTSLPIYAVLIALVISFLQPIFPNLMNSSLPKKVVELFSMGNKSL</sequence>
<accession>A0A2H0N5B3</accession>
<dbReference type="PRINTS" id="PR00377">
    <property type="entry name" value="IMPHPHTASES"/>
</dbReference>
<dbReference type="Proteomes" id="UP000229600">
    <property type="component" value="Unassembled WGS sequence"/>
</dbReference>
<comment type="caution">
    <text evidence="6">The sequence shown here is derived from an EMBL/GenBank/DDBJ whole genome shotgun (WGS) entry which is preliminary data.</text>
</comment>
<name>A0A2H0N5B3_9BACT</name>
<feature type="binding site" evidence="4">
    <location>
        <position position="85"/>
    </location>
    <ligand>
        <name>Mg(2+)</name>
        <dbReference type="ChEBI" id="CHEBI:18420"/>
        <label>1</label>
        <note>catalytic</note>
    </ligand>
</feature>
<dbReference type="GO" id="GO:0008934">
    <property type="term" value="F:inositol monophosphate 1-phosphatase activity"/>
    <property type="evidence" value="ECO:0007669"/>
    <property type="project" value="TreeGrafter"/>
</dbReference>
<evidence type="ECO:0000256" key="3">
    <source>
        <dbReference type="ARBA" id="ARBA00022842"/>
    </source>
</evidence>
<dbReference type="Gene3D" id="3.30.540.10">
    <property type="entry name" value="Fructose-1,6-Bisphosphatase, subunit A, domain 1"/>
    <property type="match status" value="1"/>
</dbReference>
<evidence type="ECO:0000256" key="4">
    <source>
        <dbReference type="PIRSR" id="PIRSR600760-2"/>
    </source>
</evidence>
<evidence type="ECO:0000313" key="7">
    <source>
        <dbReference type="Proteomes" id="UP000229600"/>
    </source>
</evidence>
<dbReference type="GO" id="GO:0046872">
    <property type="term" value="F:metal ion binding"/>
    <property type="evidence" value="ECO:0007669"/>
    <property type="project" value="UniProtKB-KW"/>
</dbReference>
<dbReference type="Pfam" id="PF00459">
    <property type="entry name" value="Inositol_P"/>
    <property type="match status" value="1"/>
</dbReference>
<keyword evidence="5" id="KW-0812">Transmembrane</keyword>
<evidence type="ECO:0000256" key="2">
    <source>
        <dbReference type="ARBA" id="ARBA00022801"/>
    </source>
</evidence>
<dbReference type="PANTHER" id="PTHR20854:SF4">
    <property type="entry name" value="INOSITOL-1-MONOPHOSPHATASE-RELATED"/>
    <property type="match status" value="1"/>
</dbReference>
<comment type="cofactor">
    <cofactor evidence="4">
        <name>Mg(2+)</name>
        <dbReference type="ChEBI" id="CHEBI:18420"/>
    </cofactor>
</comment>
<keyword evidence="5" id="KW-1133">Transmembrane helix</keyword>
<gene>
    <name evidence="6" type="ORF">COV59_02770</name>
</gene>
<evidence type="ECO:0008006" key="8">
    <source>
        <dbReference type="Google" id="ProtNLM"/>
    </source>
</evidence>
<dbReference type="PROSITE" id="PS00629">
    <property type="entry name" value="IMP_1"/>
    <property type="match status" value="1"/>
</dbReference>
<evidence type="ECO:0000256" key="1">
    <source>
        <dbReference type="ARBA" id="ARBA00022723"/>
    </source>
</evidence>
<feature type="binding site" evidence="4">
    <location>
        <position position="66"/>
    </location>
    <ligand>
        <name>Mg(2+)</name>
        <dbReference type="ChEBI" id="CHEBI:18420"/>
        <label>1</label>
        <note>catalytic</note>
    </ligand>
</feature>
<protein>
    <recommendedName>
        <fullName evidence="8">Inositol monophosphatase</fullName>
    </recommendedName>
</protein>
<organism evidence="6 7">
    <name type="scientific">Candidatus Magasanikbacteria bacterium CG11_big_fil_rev_8_21_14_0_20_39_34</name>
    <dbReference type="NCBI Taxonomy" id="1974653"/>
    <lineage>
        <taxon>Bacteria</taxon>
        <taxon>Candidatus Magasanikiibacteriota</taxon>
    </lineage>
</organism>
<dbReference type="SUPFAM" id="SSF56655">
    <property type="entry name" value="Carbohydrate phosphatase"/>
    <property type="match status" value="1"/>
</dbReference>
<feature type="binding site" evidence="4">
    <location>
        <position position="84"/>
    </location>
    <ligand>
        <name>Mg(2+)</name>
        <dbReference type="ChEBI" id="CHEBI:18420"/>
        <label>1</label>
        <note>catalytic</note>
    </ligand>
</feature>
<proteinExistence type="predicted"/>
<keyword evidence="1 4" id="KW-0479">Metal-binding</keyword>
<dbReference type="AlphaFoldDB" id="A0A2H0N5B3"/>
<dbReference type="InterPro" id="IPR000760">
    <property type="entry name" value="Inositol_monophosphatase-like"/>
</dbReference>